<evidence type="ECO:0000256" key="1">
    <source>
        <dbReference type="SAM" id="MobiDB-lite"/>
    </source>
</evidence>
<keyword evidence="2" id="KW-0472">Membrane</keyword>
<dbReference type="EMBL" id="JAJFZT010000001">
    <property type="protein sequence ID" value="MCC3271134.1"/>
    <property type="molecule type" value="Genomic_DNA"/>
</dbReference>
<reference evidence="3" key="1">
    <citation type="submission" date="2021-10" db="EMBL/GenBank/DDBJ databases">
        <title>Novel species in genus Arthrobacter.</title>
        <authorList>
            <person name="Liu Y."/>
        </authorList>
    </citation>
    <scope>NUCLEOTIDE SEQUENCE</scope>
    <source>
        <strain evidence="3">Zg-Y462</strain>
    </source>
</reference>
<keyword evidence="2" id="KW-1133">Transmembrane helix</keyword>
<accession>A0A9X1M4A7</accession>
<organism evidence="3 4">
    <name type="scientific">Arthrobacter zhangbolii</name>
    <dbReference type="NCBI Taxonomy" id="2886936"/>
    <lineage>
        <taxon>Bacteria</taxon>
        <taxon>Bacillati</taxon>
        <taxon>Actinomycetota</taxon>
        <taxon>Actinomycetes</taxon>
        <taxon>Micrococcales</taxon>
        <taxon>Micrococcaceae</taxon>
        <taxon>Arthrobacter</taxon>
    </lineage>
</organism>
<keyword evidence="2" id="KW-0812">Transmembrane</keyword>
<protein>
    <submittedName>
        <fullName evidence="3">Uncharacterized protein</fullName>
    </submittedName>
</protein>
<feature type="transmembrane region" description="Helical" evidence="2">
    <location>
        <begin position="106"/>
        <end position="125"/>
    </location>
</feature>
<gene>
    <name evidence="3" type="ORF">LJ755_00100</name>
</gene>
<feature type="compositionally biased region" description="Low complexity" evidence="1">
    <location>
        <begin position="64"/>
        <end position="91"/>
    </location>
</feature>
<dbReference type="RefSeq" id="WP_227927609.1">
    <property type="nucleotide sequence ID" value="NZ_JAJFZT010000001.1"/>
</dbReference>
<proteinExistence type="predicted"/>
<sequence length="143" mass="14462">MTGYQVDTSTGYLIHPGTGYLIEPVTGNLVNPTTWEYTGLIWDPETGEARDPSAEPSPTPTPSATPTASTSPSSSPSATAAVGPTASPSATGLSAEVANSRGGNGWAMRGGVVVLLIGAGALYYLKLRGSGPAVPVRTGKTEE</sequence>
<evidence type="ECO:0000256" key="2">
    <source>
        <dbReference type="SAM" id="Phobius"/>
    </source>
</evidence>
<comment type="caution">
    <text evidence="3">The sequence shown here is derived from an EMBL/GenBank/DDBJ whole genome shotgun (WGS) entry which is preliminary data.</text>
</comment>
<evidence type="ECO:0000313" key="4">
    <source>
        <dbReference type="Proteomes" id="UP001155145"/>
    </source>
</evidence>
<feature type="region of interest" description="Disordered" evidence="1">
    <location>
        <begin position="40"/>
        <end position="106"/>
    </location>
</feature>
<evidence type="ECO:0000313" key="3">
    <source>
        <dbReference type="EMBL" id="MCC3271134.1"/>
    </source>
</evidence>
<dbReference type="Proteomes" id="UP001155145">
    <property type="component" value="Unassembled WGS sequence"/>
</dbReference>
<name>A0A9X1M4A7_9MICC</name>
<dbReference type="AlphaFoldDB" id="A0A9X1M4A7"/>